<comment type="caution">
    <text evidence="2">The sequence shown here is derived from an EMBL/GenBank/DDBJ whole genome shotgun (WGS) entry which is preliminary data.</text>
</comment>
<feature type="chain" id="PRO_5046771656" description="Secreted protein" evidence="1">
    <location>
        <begin position="25"/>
        <end position="110"/>
    </location>
</feature>
<keyword evidence="1" id="KW-0732">Signal</keyword>
<name>A0ABQ8VTE2_9AGAR</name>
<evidence type="ECO:0000313" key="3">
    <source>
        <dbReference type="Proteomes" id="UP001150217"/>
    </source>
</evidence>
<dbReference type="Proteomes" id="UP001150217">
    <property type="component" value="Unassembled WGS sequence"/>
</dbReference>
<organism evidence="2 3">
    <name type="scientific">Lentinula lateritia</name>
    <dbReference type="NCBI Taxonomy" id="40482"/>
    <lineage>
        <taxon>Eukaryota</taxon>
        <taxon>Fungi</taxon>
        <taxon>Dikarya</taxon>
        <taxon>Basidiomycota</taxon>
        <taxon>Agaricomycotina</taxon>
        <taxon>Agaricomycetes</taxon>
        <taxon>Agaricomycetidae</taxon>
        <taxon>Agaricales</taxon>
        <taxon>Marasmiineae</taxon>
        <taxon>Omphalotaceae</taxon>
        <taxon>Lentinula</taxon>
    </lineage>
</organism>
<reference evidence="2" key="1">
    <citation type="submission" date="2022-08" db="EMBL/GenBank/DDBJ databases">
        <title>A Global Phylogenomic Analysis of the Shiitake Genus Lentinula.</title>
        <authorList>
            <consortium name="DOE Joint Genome Institute"/>
            <person name="Sierra-Patev S."/>
            <person name="Min B."/>
            <person name="Naranjo-Ortiz M."/>
            <person name="Looney B."/>
            <person name="Konkel Z."/>
            <person name="Slot J.C."/>
            <person name="Sakamoto Y."/>
            <person name="Steenwyk J.L."/>
            <person name="Rokas A."/>
            <person name="Carro J."/>
            <person name="Camarero S."/>
            <person name="Ferreira P."/>
            <person name="Molpeceres G."/>
            <person name="Ruiz-Duenas F.J."/>
            <person name="Serrano A."/>
            <person name="Henrissat B."/>
            <person name="Drula E."/>
            <person name="Hughes K.W."/>
            <person name="Mata J.L."/>
            <person name="Ishikawa N.K."/>
            <person name="Vargas-Isla R."/>
            <person name="Ushijima S."/>
            <person name="Smith C.A."/>
            <person name="Ahrendt S."/>
            <person name="Andreopoulos W."/>
            <person name="He G."/>
            <person name="Labutti K."/>
            <person name="Lipzen A."/>
            <person name="Ng V."/>
            <person name="Riley R."/>
            <person name="Sandor L."/>
            <person name="Barry K."/>
            <person name="Martinez A.T."/>
            <person name="Xiao Y."/>
            <person name="Gibbons J.G."/>
            <person name="Terashima K."/>
            <person name="Grigoriev I.V."/>
            <person name="Hibbett D.S."/>
        </authorList>
    </citation>
    <scope>NUCLEOTIDE SEQUENCE</scope>
    <source>
        <strain evidence="2">RHP3577 ss4</strain>
    </source>
</reference>
<feature type="signal peptide" evidence="1">
    <location>
        <begin position="1"/>
        <end position="24"/>
    </location>
</feature>
<keyword evidence="3" id="KW-1185">Reference proteome</keyword>
<accession>A0ABQ8VTE2</accession>
<protein>
    <recommendedName>
        <fullName evidence="4">Secreted protein</fullName>
    </recommendedName>
</protein>
<proteinExistence type="predicted"/>
<evidence type="ECO:0000256" key="1">
    <source>
        <dbReference type="SAM" id="SignalP"/>
    </source>
</evidence>
<evidence type="ECO:0000313" key="2">
    <source>
        <dbReference type="EMBL" id="KAJ4499640.1"/>
    </source>
</evidence>
<dbReference type="EMBL" id="JANVFT010000010">
    <property type="protein sequence ID" value="KAJ4499640.1"/>
    <property type="molecule type" value="Genomic_DNA"/>
</dbReference>
<sequence>MRVVPAVLVVLALGVSSLLSVVSALPAIAPLCSFPFFLQTSLPPIPNLQYIPLRDSLLLPIVAQLRSPLHPHHFPAQLASPTPENTTSRSFRVYMSPQTTVGLTIPPRVG</sequence>
<gene>
    <name evidence="2" type="ORF">C8R41DRAFT_32264</name>
</gene>
<evidence type="ECO:0008006" key="4">
    <source>
        <dbReference type="Google" id="ProtNLM"/>
    </source>
</evidence>